<dbReference type="InterPro" id="IPR017969">
    <property type="entry name" value="Heavy-metal-associated_CS"/>
</dbReference>
<dbReference type="STRING" id="1120919.GCA_000429165_00379"/>
<evidence type="ECO:0000256" key="8">
    <source>
        <dbReference type="ARBA" id="ARBA00022989"/>
    </source>
</evidence>
<keyword evidence="7" id="KW-1278">Translocase</keyword>
<dbReference type="CDD" id="cd00371">
    <property type="entry name" value="HMA"/>
    <property type="match status" value="2"/>
</dbReference>
<dbReference type="Gene3D" id="3.30.70.100">
    <property type="match status" value="2"/>
</dbReference>
<feature type="transmembrane region" description="Helical" evidence="12">
    <location>
        <begin position="424"/>
        <end position="444"/>
    </location>
</feature>
<dbReference type="InterPro" id="IPR027256">
    <property type="entry name" value="P-typ_ATPase_IB"/>
</dbReference>
<dbReference type="InterPro" id="IPR036163">
    <property type="entry name" value="HMA_dom_sf"/>
</dbReference>
<evidence type="ECO:0000256" key="5">
    <source>
        <dbReference type="ARBA" id="ARBA00022741"/>
    </source>
</evidence>
<keyword evidence="12" id="KW-1003">Cell membrane</keyword>
<evidence type="ECO:0000256" key="10">
    <source>
        <dbReference type="ARBA" id="ARBA00038904"/>
    </source>
</evidence>
<keyword evidence="4 12" id="KW-0479">Metal-binding</keyword>
<evidence type="ECO:0000313" key="15">
    <source>
        <dbReference type="Proteomes" id="UP000321635"/>
    </source>
</evidence>
<dbReference type="InterPro" id="IPR044492">
    <property type="entry name" value="P_typ_ATPase_HD_dom"/>
</dbReference>
<dbReference type="Gene3D" id="2.70.150.10">
    <property type="entry name" value="Calcium-transporting ATPase, cytoplasmic transduction domain A"/>
    <property type="match status" value="1"/>
</dbReference>
<evidence type="ECO:0000256" key="6">
    <source>
        <dbReference type="ARBA" id="ARBA00022840"/>
    </source>
</evidence>
<comment type="similarity">
    <text evidence="2 12">Belongs to the cation transport ATPase (P-type) (TC 3.A.3) family. Type IB subfamily.</text>
</comment>
<dbReference type="Gene3D" id="3.40.1110.10">
    <property type="entry name" value="Calcium-transporting ATPase, cytoplasmic domain N"/>
    <property type="match status" value="1"/>
</dbReference>
<dbReference type="SUPFAM" id="SSF56784">
    <property type="entry name" value="HAD-like"/>
    <property type="match status" value="1"/>
</dbReference>
<dbReference type="SFLD" id="SFLDG00002">
    <property type="entry name" value="C1.7:_P-type_atpase_like"/>
    <property type="match status" value="1"/>
</dbReference>
<evidence type="ECO:0000256" key="3">
    <source>
        <dbReference type="ARBA" id="ARBA00022692"/>
    </source>
</evidence>
<dbReference type="NCBIfam" id="TIGR01511">
    <property type="entry name" value="ATPase-IB1_Cu"/>
    <property type="match status" value="1"/>
</dbReference>
<feature type="transmembrane region" description="Helical" evidence="12">
    <location>
        <begin position="218"/>
        <end position="237"/>
    </location>
</feature>
<dbReference type="FunFam" id="3.30.70.100:FF:000005">
    <property type="entry name" value="Copper-exporting P-type ATPase A"/>
    <property type="match status" value="2"/>
</dbReference>
<dbReference type="SUPFAM" id="SSF81653">
    <property type="entry name" value="Calcium ATPase, transduction domain A"/>
    <property type="match status" value="1"/>
</dbReference>
<feature type="domain" description="HMA" evidence="13">
    <location>
        <begin position="3"/>
        <end position="68"/>
    </location>
</feature>
<dbReference type="RefSeq" id="WP_026396627.1">
    <property type="nucleotide sequence ID" value="NZ_AUBI01000001.1"/>
</dbReference>
<evidence type="ECO:0000256" key="9">
    <source>
        <dbReference type="ARBA" id="ARBA00023136"/>
    </source>
</evidence>
<dbReference type="Pfam" id="PF00403">
    <property type="entry name" value="HMA"/>
    <property type="match status" value="2"/>
</dbReference>
<dbReference type="PANTHER" id="PTHR43520:SF8">
    <property type="entry name" value="P-TYPE CU(+) TRANSPORTER"/>
    <property type="match status" value="1"/>
</dbReference>
<feature type="transmembrane region" description="Helical" evidence="12">
    <location>
        <begin position="762"/>
        <end position="782"/>
    </location>
</feature>
<dbReference type="SUPFAM" id="SSF55008">
    <property type="entry name" value="HMA, heavy metal-associated domain"/>
    <property type="match status" value="2"/>
</dbReference>
<dbReference type="InterPro" id="IPR023298">
    <property type="entry name" value="ATPase_P-typ_TM_dom_sf"/>
</dbReference>
<dbReference type="CDD" id="cd02094">
    <property type="entry name" value="P-type_ATPase_Cu-like"/>
    <property type="match status" value="1"/>
</dbReference>
<proteinExistence type="inferred from homology"/>
<dbReference type="NCBIfam" id="TIGR01525">
    <property type="entry name" value="ATPase-IB_hvy"/>
    <property type="match status" value="1"/>
</dbReference>
<keyword evidence="15" id="KW-1185">Reference proteome</keyword>
<dbReference type="Proteomes" id="UP000321635">
    <property type="component" value="Unassembled WGS sequence"/>
</dbReference>
<comment type="catalytic activity">
    <reaction evidence="11">
        <text>Cu(2+)(in) + ATP + H2O = Cu(2+)(out) + ADP + phosphate + H(+)</text>
        <dbReference type="Rhea" id="RHEA:10376"/>
        <dbReference type="ChEBI" id="CHEBI:15377"/>
        <dbReference type="ChEBI" id="CHEBI:15378"/>
        <dbReference type="ChEBI" id="CHEBI:29036"/>
        <dbReference type="ChEBI" id="CHEBI:30616"/>
        <dbReference type="ChEBI" id="CHEBI:43474"/>
        <dbReference type="ChEBI" id="CHEBI:456216"/>
        <dbReference type="EC" id="7.2.2.9"/>
    </reaction>
</comment>
<dbReference type="PRINTS" id="PR00119">
    <property type="entry name" value="CATATPASE"/>
</dbReference>
<dbReference type="NCBIfam" id="TIGR01494">
    <property type="entry name" value="ATPase_P-type"/>
    <property type="match status" value="1"/>
</dbReference>
<dbReference type="InterPro" id="IPR023299">
    <property type="entry name" value="ATPase_P-typ_cyto_dom_N"/>
</dbReference>
<evidence type="ECO:0000259" key="13">
    <source>
        <dbReference type="PROSITE" id="PS50846"/>
    </source>
</evidence>
<feature type="transmembrane region" description="Helical" evidence="12">
    <location>
        <begin position="184"/>
        <end position="209"/>
    </location>
</feature>
<keyword evidence="3 12" id="KW-0812">Transmembrane</keyword>
<evidence type="ECO:0000256" key="2">
    <source>
        <dbReference type="ARBA" id="ARBA00006024"/>
    </source>
</evidence>
<keyword evidence="9 12" id="KW-0472">Membrane</keyword>
<dbReference type="PROSITE" id="PS50846">
    <property type="entry name" value="HMA_2"/>
    <property type="match status" value="2"/>
</dbReference>
<dbReference type="InterPro" id="IPR001757">
    <property type="entry name" value="P_typ_ATPase"/>
</dbReference>
<dbReference type="InterPro" id="IPR018303">
    <property type="entry name" value="ATPase_P-typ_P_site"/>
</dbReference>
<dbReference type="Pfam" id="PF00122">
    <property type="entry name" value="E1-E2_ATPase"/>
    <property type="match status" value="1"/>
</dbReference>
<feature type="domain" description="HMA" evidence="13">
    <location>
        <begin position="70"/>
        <end position="135"/>
    </location>
</feature>
<dbReference type="PROSITE" id="PS01047">
    <property type="entry name" value="HMA_1"/>
    <property type="match status" value="2"/>
</dbReference>
<protein>
    <recommendedName>
        <fullName evidence="10">P-type Cu(2+) transporter</fullName>
        <ecNumber evidence="10">7.2.2.9</ecNumber>
    </recommendedName>
</protein>
<dbReference type="GO" id="GO:0005886">
    <property type="term" value="C:plasma membrane"/>
    <property type="evidence" value="ECO:0007669"/>
    <property type="project" value="UniProtKB-SubCell"/>
</dbReference>
<dbReference type="FunFam" id="2.70.150.10:FF:000002">
    <property type="entry name" value="Copper-transporting ATPase 1, putative"/>
    <property type="match status" value="1"/>
</dbReference>
<feature type="transmembrane region" description="Helical" evidence="12">
    <location>
        <begin position="243"/>
        <end position="261"/>
    </location>
</feature>
<dbReference type="GO" id="GO:0005507">
    <property type="term" value="F:copper ion binding"/>
    <property type="evidence" value="ECO:0007669"/>
    <property type="project" value="TreeGrafter"/>
</dbReference>
<dbReference type="InterPro" id="IPR023214">
    <property type="entry name" value="HAD_sf"/>
</dbReference>
<dbReference type="InterPro" id="IPR059000">
    <property type="entry name" value="ATPase_P-type_domA"/>
</dbReference>
<dbReference type="Gene3D" id="3.40.50.1000">
    <property type="entry name" value="HAD superfamily/HAD-like"/>
    <property type="match status" value="1"/>
</dbReference>
<dbReference type="InterPro" id="IPR008250">
    <property type="entry name" value="ATPase_P-typ_transduc_dom_A_sf"/>
</dbReference>
<dbReference type="SFLD" id="SFLDS00003">
    <property type="entry name" value="Haloacid_Dehalogenase"/>
    <property type="match status" value="1"/>
</dbReference>
<keyword evidence="8 12" id="KW-1133">Transmembrane helix</keyword>
<keyword evidence="5 12" id="KW-0547">Nucleotide-binding</keyword>
<sequence>MSETLSVPIEGMTCAACATRVEKVLNRLPGVTARVNFASARASVNLAAQHAPVTDIVGAIEKAGFTAPKEHASLAIEGMTCAACATRVTKVLDRLPGVAASVNFAANKAEVDFTPGLATPEALIAAIRQAGFSATLASADDSAREERRAKARRKLWIELAIGVATTLPLLVGMIPALGVMPSRWLSLLLATIAQGVLGLKFYCGAWAALRGGGANMDVLVALGTTIAWFASAVVTVFGLDAPVWFESGATVLTLVTAGRLMEASARDQAASGVARLARLQPATAHVETGRGVQDRPATSLTVGDVFVVRPGEAFPTDGDIISGESGVDESMLTGESIPVMRAPGEPVRGGSVNGDGVLRVRATAVGANTALARITRMVDQAEGSKAPIERLVDRVAAIFVPTILVIAALTLGGGWAVTGSFQTALVNAVAVLVIACPCALGLATPTAIMVGAGRGAAAGLLFRSAEALERAGRISVLLLDKTGTLTEGHPGVTGLYPAPGVDEAALLALAAGLEADSAHPLAKAVREAAEGRSVTPDAISSGKAVAGHGVSGQIDGVTARLGSARFLDVKLEGAAAQAESSGETLIGVERGGRLLGWIAVADAIRPEAASAIALLRDLGVRPVMVTGDSPTAARRVAESVGLADIAAGVLPEGKVAEVEKARSEIERAGGKGLVGMVGDGINDAPALASADIGVAMGAGTDVALETAAIVLMRSRLTAIADAITLSRATSRKIRQNLFFACIYNGLGVPLAAFGVLHPIVSGATMALSSVSVVGNALLLNRWRPARITDAR</sequence>
<dbReference type="InterPro" id="IPR036412">
    <property type="entry name" value="HAD-like_sf"/>
</dbReference>
<evidence type="ECO:0000256" key="7">
    <source>
        <dbReference type="ARBA" id="ARBA00022967"/>
    </source>
</evidence>
<evidence type="ECO:0000256" key="4">
    <source>
        <dbReference type="ARBA" id="ARBA00022723"/>
    </source>
</evidence>
<feature type="transmembrane region" description="Helical" evidence="12">
    <location>
        <begin position="155"/>
        <end position="178"/>
    </location>
</feature>
<evidence type="ECO:0000256" key="1">
    <source>
        <dbReference type="ARBA" id="ARBA00004127"/>
    </source>
</evidence>
<reference evidence="14 15" key="1">
    <citation type="submission" date="2019-07" db="EMBL/GenBank/DDBJ databases">
        <title>Whole genome shotgun sequence of Acetobacter nitrogenifigens NBRC 105050.</title>
        <authorList>
            <person name="Hosoyama A."/>
            <person name="Uohara A."/>
            <person name="Ohji S."/>
            <person name="Ichikawa N."/>
        </authorList>
    </citation>
    <scope>NUCLEOTIDE SEQUENCE [LARGE SCALE GENOMIC DNA]</scope>
    <source>
        <strain evidence="14 15">NBRC 105050</strain>
    </source>
</reference>
<dbReference type="Pfam" id="PF00702">
    <property type="entry name" value="Hydrolase"/>
    <property type="match status" value="1"/>
</dbReference>
<dbReference type="GO" id="GO:0055070">
    <property type="term" value="P:copper ion homeostasis"/>
    <property type="evidence" value="ECO:0007669"/>
    <property type="project" value="TreeGrafter"/>
</dbReference>
<dbReference type="InterPro" id="IPR006121">
    <property type="entry name" value="HMA_dom"/>
</dbReference>
<dbReference type="NCBIfam" id="TIGR01512">
    <property type="entry name" value="ATPase-IB2_Cd"/>
    <property type="match status" value="1"/>
</dbReference>
<accession>A0A511X6A3</accession>
<keyword evidence="6 12" id="KW-0067">ATP-binding</keyword>
<feature type="transmembrane region" description="Helical" evidence="12">
    <location>
        <begin position="395"/>
        <end position="418"/>
    </location>
</feature>
<dbReference type="SFLD" id="SFLDF00027">
    <property type="entry name" value="p-type_atpase"/>
    <property type="match status" value="1"/>
</dbReference>
<dbReference type="PROSITE" id="PS00154">
    <property type="entry name" value="ATPASE_E1_E2"/>
    <property type="match status" value="1"/>
</dbReference>
<organism evidence="14 15">
    <name type="scientific">Acetobacter nitrogenifigens DSM 23921 = NBRC 105050</name>
    <dbReference type="NCBI Taxonomy" id="1120919"/>
    <lineage>
        <taxon>Bacteria</taxon>
        <taxon>Pseudomonadati</taxon>
        <taxon>Pseudomonadota</taxon>
        <taxon>Alphaproteobacteria</taxon>
        <taxon>Acetobacterales</taxon>
        <taxon>Acetobacteraceae</taxon>
        <taxon>Acetobacter</taxon>
    </lineage>
</organism>
<gene>
    <name evidence="14" type="ORF">ANI02nite_03720</name>
</gene>
<dbReference type="OrthoDB" id="9760802at2"/>
<evidence type="ECO:0000256" key="11">
    <source>
        <dbReference type="ARBA" id="ARBA00047424"/>
    </source>
</evidence>
<evidence type="ECO:0000313" key="14">
    <source>
        <dbReference type="EMBL" id="GEN58488.1"/>
    </source>
</evidence>
<name>A0A511X6A3_9PROT</name>
<dbReference type="GO" id="GO:0005524">
    <property type="term" value="F:ATP binding"/>
    <property type="evidence" value="ECO:0007669"/>
    <property type="project" value="UniProtKB-UniRule"/>
</dbReference>
<dbReference type="EC" id="7.2.2.9" evidence="10"/>
<dbReference type="GO" id="GO:0012505">
    <property type="term" value="C:endomembrane system"/>
    <property type="evidence" value="ECO:0007669"/>
    <property type="project" value="UniProtKB-SubCell"/>
</dbReference>
<dbReference type="EMBL" id="BJYF01000001">
    <property type="protein sequence ID" value="GEN58488.1"/>
    <property type="molecule type" value="Genomic_DNA"/>
</dbReference>
<comment type="caution">
    <text evidence="14">The sequence shown here is derived from an EMBL/GenBank/DDBJ whole genome shotgun (WGS) entry which is preliminary data.</text>
</comment>
<dbReference type="GO" id="GO:0016887">
    <property type="term" value="F:ATP hydrolysis activity"/>
    <property type="evidence" value="ECO:0007669"/>
    <property type="project" value="InterPro"/>
</dbReference>
<dbReference type="SUPFAM" id="SSF81665">
    <property type="entry name" value="Calcium ATPase, transmembrane domain M"/>
    <property type="match status" value="1"/>
</dbReference>
<evidence type="ECO:0000256" key="12">
    <source>
        <dbReference type="RuleBase" id="RU362081"/>
    </source>
</evidence>
<dbReference type="AlphaFoldDB" id="A0A511X6A3"/>
<dbReference type="PANTHER" id="PTHR43520">
    <property type="entry name" value="ATP7, ISOFORM B"/>
    <property type="match status" value="1"/>
</dbReference>
<dbReference type="GO" id="GO:0043682">
    <property type="term" value="F:P-type divalent copper transporter activity"/>
    <property type="evidence" value="ECO:0007669"/>
    <property type="project" value="UniProtKB-EC"/>
</dbReference>
<feature type="transmembrane region" description="Helical" evidence="12">
    <location>
        <begin position="737"/>
        <end position="756"/>
    </location>
</feature>
<comment type="subcellular location">
    <subcellularLocation>
        <location evidence="12">Cell membrane</location>
    </subcellularLocation>
    <subcellularLocation>
        <location evidence="1">Endomembrane system</location>
        <topology evidence="1">Multi-pass membrane protein</topology>
    </subcellularLocation>
</comment>